<reference evidence="2" key="1">
    <citation type="submission" date="2020-05" db="EMBL/GenBank/DDBJ databases">
        <title>Phylogenomic resolution of chytrid fungi.</title>
        <authorList>
            <person name="Stajich J.E."/>
            <person name="Amses K."/>
            <person name="Simmons R."/>
            <person name="Seto K."/>
            <person name="Myers J."/>
            <person name="Bonds A."/>
            <person name="Quandt C.A."/>
            <person name="Barry K."/>
            <person name="Liu P."/>
            <person name="Grigoriev I."/>
            <person name="Longcore J.E."/>
            <person name="James T.Y."/>
        </authorList>
    </citation>
    <scope>NUCLEOTIDE SEQUENCE</scope>
    <source>
        <strain evidence="2">JEL0513</strain>
    </source>
</reference>
<keyword evidence="3" id="KW-1185">Reference proteome</keyword>
<sequence length="900" mass="99420">MFRKKAKTPNTAAETKNENLTANSELPTLPTSNPKSPDLVIRKDFFVKPNSPPPEIKSVGLSLHAPEVNPQRAELNEPISDPDEGDLTPDGNNLRNSNENFTDSQEGDDGNNDVSPTNNRVSPQKMPQRSRTATAEPIDASHSNPLNKQLSAINEVSAMDERLPRPATAAIQLSNIEVIDKVLFEKESFQSKEELLEKITESGNVNSIRENSITFDSSPANQNSSPILPETKKKVVVPKKKLVQVDPPRKVNTTPKGTNKSNTAAIKDVEKITVKKSKLKVVEKTVSEAKKPNSKNEKEEIESIESSPEIQEPVAEANEFADTFSTPILPTTVYKQPTSKSLSPPQPQRRRLEEPKYRAEPLKSAKKVTTLKPLASQKLSTREPESEIFQRRIRAKLLANDGFSAMGLLDPENDSRPVTNSKSTSNRRVVANQPAPPPHYAAQAKKEEEHLKLKKRQLDLARNPSSRRKAIRSIAYRGSTALVAGLTDDENQGEIYTIHRFGHHDSDDWISKSIEQNDLYDKNGEQQQLLFQKRLGVRSEVDHYQNEHIVELEDTENFSRRDRSQYDENNSTSSQERYSDRIARKYNKAIRAAERDGMVSPEAVKYLTQYITQSAVEETNTTTTAKNSQLKPKISSTPKLYNSRSIMDDDETPPPPPESPIKKALITRATQKVQPPPKSRINASIMDDDFDTNKKSSVPPPKPKTVPKTRITIINKPSPSVSKKIPVTANTNPTVGTFWSQQPPQFAASYYPPAFGMMAHATLPSLSGHGGNALSQFGTLSSPTVPPHLMPARIRLTTIPVVTYKQSYIIEPTGHAPGTYLSPDEFGNSSSGDGMLTYISASCGGVFPSAIGENFVNPTVARGKSAAASAIPQKGLEKETVKKHSVRSMIKKGIIGRGNR</sequence>
<feature type="compositionally biased region" description="Polar residues" evidence="1">
    <location>
        <begin position="618"/>
        <end position="645"/>
    </location>
</feature>
<evidence type="ECO:0000256" key="1">
    <source>
        <dbReference type="SAM" id="MobiDB-lite"/>
    </source>
</evidence>
<comment type="caution">
    <text evidence="2">The sequence shown here is derived from an EMBL/GenBank/DDBJ whole genome shotgun (WGS) entry which is preliminary data.</text>
</comment>
<proteinExistence type="predicted"/>
<dbReference type="Proteomes" id="UP001211907">
    <property type="component" value="Unassembled WGS sequence"/>
</dbReference>
<feature type="region of interest" description="Disordered" evidence="1">
    <location>
        <begin position="284"/>
        <end position="387"/>
    </location>
</feature>
<feature type="compositionally biased region" description="Polar residues" evidence="1">
    <location>
        <begin position="8"/>
        <end position="35"/>
    </location>
</feature>
<feature type="region of interest" description="Disordered" evidence="1">
    <location>
        <begin position="213"/>
        <end position="264"/>
    </location>
</feature>
<name>A0AAD5TCS5_9FUNG</name>
<feature type="compositionally biased region" description="Polar residues" evidence="1">
    <location>
        <begin position="213"/>
        <end position="226"/>
    </location>
</feature>
<feature type="region of interest" description="Disordered" evidence="1">
    <location>
        <begin position="560"/>
        <end position="580"/>
    </location>
</feature>
<feature type="compositionally biased region" description="Polar residues" evidence="1">
    <location>
        <begin position="416"/>
        <end position="427"/>
    </location>
</feature>
<feature type="compositionally biased region" description="Polar residues" evidence="1">
    <location>
        <begin position="567"/>
        <end position="576"/>
    </location>
</feature>
<evidence type="ECO:0000313" key="2">
    <source>
        <dbReference type="EMBL" id="KAJ3143157.1"/>
    </source>
</evidence>
<protein>
    <submittedName>
        <fullName evidence="2">Uncharacterized protein</fullName>
    </submittedName>
</protein>
<feature type="compositionally biased region" description="Polar residues" evidence="1">
    <location>
        <begin position="90"/>
        <end position="104"/>
    </location>
</feature>
<feature type="compositionally biased region" description="Polar residues" evidence="1">
    <location>
        <begin position="323"/>
        <end position="338"/>
    </location>
</feature>
<dbReference type="AlphaFoldDB" id="A0AAD5TCS5"/>
<organism evidence="2 3">
    <name type="scientific">Physocladia obscura</name>
    <dbReference type="NCBI Taxonomy" id="109957"/>
    <lineage>
        <taxon>Eukaryota</taxon>
        <taxon>Fungi</taxon>
        <taxon>Fungi incertae sedis</taxon>
        <taxon>Chytridiomycota</taxon>
        <taxon>Chytridiomycota incertae sedis</taxon>
        <taxon>Chytridiomycetes</taxon>
        <taxon>Chytridiales</taxon>
        <taxon>Chytriomycetaceae</taxon>
        <taxon>Physocladia</taxon>
    </lineage>
</organism>
<dbReference type="EMBL" id="JADGJH010000003">
    <property type="protein sequence ID" value="KAJ3143157.1"/>
    <property type="molecule type" value="Genomic_DNA"/>
</dbReference>
<feature type="region of interest" description="Disordered" evidence="1">
    <location>
        <begin position="618"/>
        <end position="708"/>
    </location>
</feature>
<evidence type="ECO:0000313" key="3">
    <source>
        <dbReference type="Proteomes" id="UP001211907"/>
    </source>
</evidence>
<feature type="compositionally biased region" description="Basic and acidic residues" evidence="1">
    <location>
        <begin position="350"/>
        <end position="363"/>
    </location>
</feature>
<gene>
    <name evidence="2" type="ORF">HK100_006452</name>
</gene>
<feature type="compositionally biased region" description="Polar residues" evidence="1">
    <location>
        <begin position="251"/>
        <end position="264"/>
    </location>
</feature>
<feature type="region of interest" description="Disordered" evidence="1">
    <location>
        <begin position="408"/>
        <end position="447"/>
    </location>
</feature>
<feature type="compositionally biased region" description="Low complexity" evidence="1">
    <location>
        <begin position="304"/>
        <end position="313"/>
    </location>
</feature>
<feature type="compositionally biased region" description="Basic and acidic residues" evidence="1">
    <location>
        <begin position="284"/>
        <end position="298"/>
    </location>
</feature>
<feature type="compositionally biased region" description="Polar residues" evidence="1">
    <location>
        <begin position="112"/>
        <end position="133"/>
    </location>
</feature>
<feature type="region of interest" description="Disordered" evidence="1">
    <location>
        <begin position="1"/>
        <end position="149"/>
    </location>
</feature>
<accession>A0AAD5TCS5</accession>